<evidence type="ECO:0000313" key="2">
    <source>
        <dbReference type="EMBL" id="VFS39359.1"/>
    </source>
</evidence>
<organism evidence="2 3">
    <name type="scientific">Escherichia coli</name>
    <dbReference type="NCBI Taxonomy" id="562"/>
    <lineage>
        <taxon>Bacteria</taxon>
        <taxon>Pseudomonadati</taxon>
        <taxon>Pseudomonadota</taxon>
        <taxon>Gammaproteobacteria</taxon>
        <taxon>Enterobacterales</taxon>
        <taxon>Enterobacteriaceae</taxon>
        <taxon>Escherichia</taxon>
    </lineage>
</organism>
<reference evidence="2 3" key="1">
    <citation type="submission" date="2019-03" db="EMBL/GenBank/DDBJ databases">
        <authorList>
            <consortium name="Pathogen Informatics"/>
        </authorList>
    </citation>
    <scope>NUCLEOTIDE SEQUENCE [LARGE SCALE GENOMIC DNA]</scope>
    <source>
        <strain evidence="2 3">NCTC9001</strain>
    </source>
</reference>
<accession>A0A484Z055</accession>
<dbReference type="PANTHER" id="PTHR43581:SF4">
    <property type="entry name" value="ATP_GTP PHOSPHATASE"/>
    <property type="match status" value="1"/>
</dbReference>
<protein>
    <submittedName>
        <fullName evidence="2">Overcoming lysogenization defect protein (Old-like)</fullName>
    </submittedName>
</protein>
<sequence length="325" mass="36287">MRIRSLDDAATTEETLLTLALTPLVKELKALECNKESQISKVKAALVKAVNEIAEPHQERFSSISRQIQTGFQHVFPALGVQLSVEMNPPELKIDNLLKQGSGLLVKEAAGNSRIGQQGTGARRALFWAMLQVHNEISRQNEKREALLKSFREQLKKEVRKNVKSENINLLKQQIDAIENGAPVPEDTDDPALPGYILLMDEPENALHPMAARAAQAHLYELGKHPDWQVLLTTHSPYFINPLEDHTTIARMQRSTDGKSLSPRLYVADEANFSLDEKDNLQALQLTDIGFAEIFFGSYPIIVEGDTEHAAFISAITKEKHGDVR</sequence>
<dbReference type="Gene3D" id="3.40.50.300">
    <property type="entry name" value="P-loop containing nucleotide triphosphate hydrolases"/>
    <property type="match status" value="1"/>
</dbReference>
<feature type="domain" description="ATPase AAA-type core" evidence="1">
    <location>
        <begin position="196"/>
        <end position="241"/>
    </location>
</feature>
<dbReference type="EMBL" id="CAADIS010000005">
    <property type="protein sequence ID" value="VFS39359.1"/>
    <property type="molecule type" value="Genomic_DNA"/>
</dbReference>
<dbReference type="GO" id="GO:0005524">
    <property type="term" value="F:ATP binding"/>
    <property type="evidence" value="ECO:0007669"/>
    <property type="project" value="InterPro"/>
</dbReference>
<gene>
    <name evidence="2" type="ORF">NCTC9001_05981</name>
</gene>
<evidence type="ECO:0000259" key="1">
    <source>
        <dbReference type="Pfam" id="PF13304"/>
    </source>
</evidence>
<dbReference type="Proteomes" id="UP000372890">
    <property type="component" value="Unassembled WGS sequence"/>
</dbReference>
<dbReference type="CDD" id="cd00267">
    <property type="entry name" value="ABC_ATPase"/>
    <property type="match status" value="1"/>
</dbReference>
<dbReference type="InterPro" id="IPR051396">
    <property type="entry name" value="Bact_Antivir_Def_Nuclease"/>
</dbReference>
<dbReference type="PANTHER" id="PTHR43581">
    <property type="entry name" value="ATP/GTP PHOSPHATASE"/>
    <property type="match status" value="1"/>
</dbReference>
<dbReference type="SUPFAM" id="SSF52540">
    <property type="entry name" value="P-loop containing nucleoside triphosphate hydrolases"/>
    <property type="match status" value="1"/>
</dbReference>
<proteinExistence type="predicted"/>
<name>A0A484Z055_ECOLX</name>
<dbReference type="InterPro" id="IPR027417">
    <property type="entry name" value="P-loop_NTPase"/>
</dbReference>
<evidence type="ECO:0000313" key="3">
    <source>
        <dbReference type="Proteomes" id="UP000372890"/>
    </source>
</evidence>
<dbReference type="InterPro" id="IPR003959">
    <property type="entry name" value="ATPase_AAA_core"/>
</dbReference>
<dbReference type="Pfam" id="PF13304">
    <property type="entry name" value="AAA_21"/>
    <property type="match status" value="1"/>
</dbReference>
<dbReference type="AlphaFoldDB" id="A0A484Z055"/>
<dbReference type="GO" id="GO:0016887">
    <property type="term" value="F:ATP hydrolysis activity"/>
    <property type="evidence" value="ECO:0007669"/>
    <property type="project" value="InterPro"/>
</dbReference>